<comment type="caution">
    <text evidence="2">The sequence shown here is derived from an EMBL/GenBank/DDBJ whole genome shotgun (WGS) entry which is preliminary data.</text>
</comment>
<dbReference type="PANTHER" id="PTHR10910:SF62">
    <property type="entry name" value="AT07585P-RELATED"/>
    <property type="match status" value="1"/>
</dbReference>
<dbReference type="OrthoDB" id="10268011at2759"/>
<dbReference type="EMBL" id="CAJNIZ010044819">
    <property type="protein sequence ID" value="CAE7702132.1"/>
    <property type="molecule type" value="Genomic_DNA"/>
</dbReference>
<dbReference type="InterPro" id="IPR002466">
    <property type="entry name" value="A_deamin"/>
</dbReference>
<accession>A0A812X183</accession>
<organism evidence="2 3">
    <name type="scientific">Symbiodinium pilosum</name>
    <name type="common">Dinoflagellate</name>
    <dbReference type="NCBI Taxonomy" id="2952"/>
    <lineage>
        <taxon>Eukaryota</taxon>
        <taxon>Sar</taxon>
        <taxon>Alveolata</taxon>
        <taxon>Dinophyceae</taxon>
        <taxon>Suessiales</taxon>
        <taxon>Symbiodiniaceae</taxon>
        <taxon>Symbiodinium</taxon>
    </lineage>
</organism>
<dbReference type="PANTHER" id="PTHR10910">
    <property type="entry name" value="EUKARYOTE SPECIFIC DSRNA BINDING PROTEIN"/>
    <property type="match status" value="1"/>
</dbReference>
<dbReference type="GO" id="GO:0006396">
    <property type="term" value="P:RNA processing"/>
    <property type="evidence" value="ECO:0007669"/>
    <property type="project" value="InterPro"/>
</dbReference>
<protein>
    <submittedName>
        <fullName evidence="2">Adarb1 protein</fullName>
    </submittedName>
</protein>
<dbReference type="GO" id="GO:0003725">
    <property type="term" value="F:double-stranded RNA binding"/>
    <property type="evidence" value="ECO:0007669"/>
    <property type="project" value="TreeGrafter"/>
</dbReference>
<dbReference type="GO" id="GO:0003726">
    <property type="term" value="F:double-stranded RNA adenosine deaminase activity"/>
    <property type="evidence" value="ECO:0007669"/>
    <property type="project" value="TreeGrafter"/>
</dbReference>
<feature type="domain" description="A to I editase" evidence="1">
    <location>
        <begin position="64"/>
        <end position="235"/>
    </location>
</feature>
<proteinExistence type="predicted"/>
<reference evidence="2" key="1">
    <citation type="submission" date="2021-02" db="EMBL/GenBank/DDBJ databases">
        <authorList>
            <person name="Dougan E. K."/>
            <person name="Rhodes N."/>
            <person name="Thang M."/>
            <person name="Chan C."/>
        </authorList>
    </citation>
    <scope>NUCLEOTIDE SEQUENCE</scope>
</reference>
<dbReference type="Pfam" id="PF02137">
    <property type="entry name" value="A_deamin"/>
    <property type="match status" value="1"/>
</dbReference>
<dbReference type="GO" id="GO:0005737">
    <property type="term" value="C:cytoplasm"/>
    <property type="evidence" value="ECO:0007669"/>
    <property type="project" value="TreeGrafter"/>
</dbReference>
<dbReference type="GO" id="GO:0006382">
    <property type="term" value="P:adenosine to inosine editing"/>
    <property type="evidence" value="ECO:0007669"/>
    <property type="project" value="TreeGrafter"/>
</dbReference>
<name>A0A812X183_SYMPI</name>
<dbReference type="Proteomes" id="UP000649617">
    <property type="component" value="Unassembled WGS sequence"/>
</dbReference>
<feature type="non-terminal residue" evidence="2">
    <location>
        <position position="1"/>
    </location>
</feature>
<evidence type="ECO:0000313" key="3">
    <source>
        <dbReference type="Proteomes" id="UP000649617"/>
    </source>
</evidence>
<feature type="non-terminal residue" evidence="2">
    <location>
        <position position="235"/>
    </location>
</feature>
<sequence length="235" mass="25474">ACPKHDAQASTEWPKQLHPKIHLHARNEGQGAFLAKAANPAAEAETPAGTEFLTDWRSGQQGPLTCSDKIATWAALGLAGNLLSAGVEPLRLSTCTIGRKFSWPHAARALCCRLQAFAPEFLKELPPSYGLQHLDLLGCSVKFDEGTYEDGSGADFRDARCLAWAMGDEAPEILDGRTGRLADGMPSSLCSSHLAKLGRPWSALLPEATVADRRRSHAEAKQLLRTYVDDRCSIR</sequence>
<dbReference type="PROSITE" id="PS50141">
    <property type="entry name" value="A_DEAMIN_EDITASE"/>
    <property type="match status" value="1"/>
</dbReference>
<dbReference type="GO" id="GO:0005730">
    <property type="term" value="C:nucleolus"/>
    <property type="evidence" value="ECO:0007669"/>
    <property type="project" value="TreeGrafter"/>
</dbReference>
<gene>
    <name evidence="2" type="primary">Adarb1</name>
    <name evidence="2" type="ORF">SPIL2461_LOCUS19759</name>
</gene>
<evidence type="ECO:0000313" key="2">
    <source>
        <dbReference type="EMBL" id="CAE7702132.1"/>
    </source>
</evidence>
<keyword evidence="3" id="KW-1185">Reference proteome</keyword>
<dbReference type="GO" id="GO:0008251">
    <property type="term" value="F:tRNA-specific adenosine deaminase activity"/>
    <property type="evidence" value="ECO:0007669"/>
    <property type="project" value="TreeGrafter"/>
</dbReference>
<dbReference type="AlphaFoldDB" id="A0A812X183"/>
<evidence type="ECO:0000259" key="1">
    <source>
        <dbReference type="PROSITE" id="PS50141"/>
    </source>
</evidence>